<dbReference type="EMBL" id="FUYN01000003">
    <property type="protein sequence ID" value="SKB46697.1"/>
    <property type="molecule type" value="Genomic_DNA"/>
</dbReference>
<dbReference type="InterPro" id="IPR046335">
    <property type="entry name" value="LacI/GalR-like_sensor"/>
</dbReference>
<protein>
    <submittedName>
        <fullName evidence="6">Transcriptional regulator, LacI family</fullName>
    </submittedName>
</protein>
<dbReference type="CDD" id="cd01392">
    <property type="entry name" value="HTH_LacI"/>
    <property type="match status" value="1"/>
</dbReference>
<dbReference type="Pfam" id="PF00356">
    <property type="entry name" value="LacI"/>
    <property type="match status" value="1"/>
</dbReference>
<dbReference type="SMART" id="SM00354">
    <property type="entry name" value="HTH_LACI"/>
    <property type="match status" value="1"/>
</dbReference>
<dbReference type="Pfam" id="PF13377">
    <property type="entry name" value="Peripla_BP_3"/>
    <property type="match status" value="1"/>
</dbReference>
<reference evidence="7" key="1">
    <citation type="submission" date="2017-02" db="EMBL/GenBank/DDBJ databases">
        <authorList>
            <person name="Varghese N."/>
            <person name="Submissions S."/>
        </authorList>
    </citation>
    <scope>NUCLEOTIDE SEQUENCE [LARGE SCALE GENOMIC DNA]</scope>
    <source>
        <strain evidence="7">ATCC 35199</strain>
    </source>
</reference>
<feature type="domain" description="HTH lacI-type" evidence="5">
    <location>
        <begin position="2"/>
        <end position="56"/>
    </location>
</feature>
<keyword evidence="7" id="KW-1185">Reference proteome</keyword>
<dbReference type="OrthoDB" id="9789891at2"/>
<dbReference type="SUPFAM" id="SSF53822">
    <property type="entry name" value="Periplasmic binding protein-like I"/>
    <property type="match status" value="1"/>
</dbReference>
<dbReference type="CDD" id="cd06291">
    <property type="entry name" value="PBP1_Qymf-like"/>
    <property type="match status" value="1"/>
</dbReference>
<keyword evidence="4" id="KW-0804">Transcription</keyword>
<dbReference type="PANTHER" id="PTHR30146">
    <property type="entry name" value="LACI-RELATED TRANSCRIPTIONAL REPRESSOR"/>
    <property type="match status" value="1"/>
</dbReference>
<gene>
    <name evidence="6" type="ORF">SAMN02745120_1626</name>
</gene>
<evidence type="ECO:0000256" key="3">
    <source>
        <dbReference type="ARBA" id="ARBA00023125"/>
    </source>
</evidence>
<evidence type="ECO:0000313" key="7">
    <source>
        <dbReference type="Proteomes" id="UP000243406"/>
    </source>
</evidence>
<keyword evidence="2" id="KW-0805">Transcription regulation</keyword>
<dbReference type="InterPro" id="IPR028082">
    <property type="entry name" value="Peripla_BP_I"/>
</dbReference>
<organism evidence="6 7">
    <name type="scientific">Acetoanaerobium noterae</name>
    <dbReference type="NCBI Taxonomy" id="745369"/>
    <lineage>
        <taxon>Bacteria</taxon>
        <taxon>Bacillati</taxon>
        <taxon>Bacillota</taxon>
        <taxon>Clostridia</taxon>
        <taxon>Peptostreptococcales</taxon>
        <taxon>Filifactoraceae</taxon>
        <taxon>Acetoanaerobium</taxon>
    </lineage>
</organism>
<sequence length="332" mass="37697">MANIREIAKRAGIGIATVSRYFNDSGYVSEESREKIRKAVEELDYTPNALARAIFKKNTKIIGLMIPNITNPFFNQMVSEMEKLFRKQNYTIILCNTDDDKEKEQFHIETLRSYRVAGIVAMRTMTPESYRNIDIPVIAFENQISPEHITVASDNYKGGMAAFKHLYDGGCRKILHIQGPEVFIATTERLRGFIEASKKKKDALVDVVKLETDFHIKSLEPAIENIKNITDYDGIFVFNDISAAVVMKHLHDLGVRIPEQTQIIGFDNSFLGELLLPSLTTIDQPIKQLGKITTDLMIRLINGEEIDQKEYYLKTTVIKRSSTLGKIATSKE</sequence>
<dbReference type="RefSeq" id="WP_013360989.1">
    <property type="nucleotide sequence ID" value="NZ_JBDXXG010000003.1"/>
</dbReference>
<dbReference type="Gene3D" id="3.40.50.2300">
    <property type="match status" value="2"/>
</dbReference>
<keyword evidence="3" id="KW-0238">DNA-binding</keyword>
<evidence type="ECO:0000256" key="2">
    <source>
        <dbReference type="ARBA" id="ARBA00023015"/>
    </source>
</evidence>
<evidence type="ECO:0000259" key="5">
    <source>
        <dbReference type="PROSITE" id="PS50932"/>
    </source>
</evidence>
<name>A0A1T5BI01_9FIRM</name>
<dbReference type="PROSITE" id="PS50932">
    <property type="entry name" value="HTH_LACI_2"/>
    <property type="match status" value="1"/>
</dbReference>
<evidence type="ECO:0000256" key="4">
    <source>
        <dbReference type="ARBA" id="ARBA00023163"/>
    </source>
</evidence>
<dbReference type="InterPro" id="IPR000843">
    <property type="entry name" value="HTH_LacI"/>
</dbReference>
<dbReference type="Proteomes" id="UP000243406">
    <property type="component" value="Unassembled WGS sequence"/>
</dbReference>
<accession>A0A1T5BI01</accession>
<evidence type="ECO:0000313" key="6">
    <source>
        <dbReference type="EMBL" id="SKB46697.1"/>
    </source>
</evidence>
<dbReference type="AlphaFoldDB" id="A0A1T5BI01"/>
<dbReference type="GO" id="GO:0003700">
    <property type="term" value="F:DNA-binding transcription factor activity"/>
    <property type="evidence" value="ECO:0007669"/>
    <property type="project" value="TreeGrafter"/>
</dbReference>
<evidence type="ECO:0000256" key="1">
    <source>
        <dbReference type="ARBA" id="ARBA00022491"/>
    </source>
</evidence>
<dbReference type="Gene3D" id="1.10.260.40">
    <property type="entry name" value="lambda repressor-like DNA-binding domains"/>
    <property type="match status" value="1"/>
</dbReference>
<dbReference type="InterPro" id="IPR010982">
    <property type="entry name" value="Lambda_DNA-bd_dom_sf"/>
</dbReference>
<keyword evidence="1" id="KW-0678">Repressor</keyword>
<dbReference type="SUPFAM" id="SSF47413">
    <property type="entry name" value="lambda repressor-like DNA-binding domains"/>
    <property type="match status" value="1"/>
</dbReference>
<dbReference type="PANTHER" id="PTHR30146:SF95">
    <property type="entry name" value="RIBOSE OPERON REPRESSOR"/>
    <property type="match status" value="1"/>
</dbReference>
<proteinExistence type="predicted"/>
<dbReference type="GO" id="GO:0000976">
    <property type="term" value="F:transcription cis-regulatory region binding"/>
    <property type="evidence" value="ECO:0007669"/>
    <property type="project" value="TreeGrafter"/>
</dbReference>